<dbReference type="GO" id="GO:0004519">
    <property type="term" value="F:endonuclease activity"/>
    <property type="evidence" value="ECO:0007669"/>
    <property type="project" value="UniProtKB-KW"/>
</dbReference>
<protein>
    <submittedName>
        <fullName evidence="1">Restriction endonuclease</fullName>
    </submittedName>
</protein>
<dbReference type="RefSeq" id="WP_107283922.1">
    <property type="nucleotide sequence ID" value="NZ_PYMC01000009.1"/>
</dbReference>
<comment type="caution">
    <text evidence="1">The sequence shown here is derived from an EMBL/GenBank/DDBJ whole genome shotgun (WGS) entry which is preliminary data.</text>
</comment>
<dbReference type="AlphaFoldDB" id="A0A2T3MWS2"/>
<reference evidence="1 2" key="1">
    <citation type="submission" date="2018-03" db="EMBL/GenBank/DDBJ databases">
        <title>Whole genome sequencing of Histamine producing bacteria.</title>
        <authorList>
            <person name="Butler K."/>
        </authorList>
    </citation>
    <scope>NUCLEOTIDE SEQUENCE [LARGE SCALE GENOMIC DNA]</scope>
    <source>
        <strain evidence="1 2">DSM 16190</strain>
    </source>
</reference>
<dbReference type="EMBL" id="PYMC01000009">
    <property type="protein sequence ID" value="PSW04393.1"/>
    <property type="molecule type" value="Genomic_DNA"/>
</dbReference>
<keyword evidence="1" id="KW-0378">Hydrolase</keyword>
<dbReference type="Pfam" id="PF10117">
    <property type="entry name" value="McrBC"/>
    <property type="match status" value="1"/>
</dbReference>
<dbReference type="Proteomes" id="UP000240904">
    <property type="component" value="Unassembled WGS sequence"/>
</dbReference>
<evidence type="ECO:0000313" key="2">
    <source>
        <dbReference type="Proteomes" id="UP000240904"/>
    </source>
</evidence>
<organism evidence="1 2">
    <name type="scientific">Photobacterium lipolyticum</name>
    <dbReference type="NCBI Taxonomy" id="266810"/>
    <lineage>
        <taxon>Bacteria</taxon>
        <taxon>Pseudomonadati</taxon>
        <taxon>Pseudomonadota</taxon>
        <taxon>Gammaproteobacteria</taxon>
        <taxon>Vibrionales</taxon>
        <taxon>Vibrionaceae</taxon>
        <taxon>Photobacterium</taxon>
    </lineage>
</organism>
<sequence>MKTYHVFEYGYLSPSKLDDPRCIAIPKAAFDYLEECCLSQSDQGGADLPFLQYRSLRGNKVIQVKNYVGILSTPQGVQIEVLPKIGKTGNGEEGIFQSRRKLLTMLSALRDFKHLETEAANVATTRLPLFEVFIGQFLNSVNNLVKQGLRSDYVAKQDNLNFQKGKLLVAQQLKHNLTKPHKFCVEYDEYLQNRPENRLLHSALKKVAGYTGSIAHQRLCRELDFAFSDVPLSLNVKRDLAAVRLDRGMNYYQAPLDWAAMILEGITPMSMQGSVNAVSLLFPMEKVFEAYVAKILRRQLKPEYQLQTQASSKALVSHGQRDFFRLMPDLLIRQGNLDRIVLDTKWKLIDSSKSTTSDKYGLSQADFYQMFAYGHKYLNGEGELYLIYPAHDDFNQPIELSFDFSFHDNGETKLTLWVVPFCVAPIAENSRLKLPVNCSLVTNGYLKD</sequence>
<dbReference type="OrthoDB" id="307209at2"/>
<dbReference type="InterPro" id="IPR019292">
    <property type="entry name" value="McrC"/>
</dbReference>
<accession>A0A2T3MWS2</accession>
<keyword evidence="1" id="KW-0540">Nuclease</keyword>
<name>A0A2T3MWS2_9GAMM</name>
<evidence type="ECO:0000313" key="1">
    <source>
        <dbReference type="EMBL" id="PSW04393.1"/>
    </source>
</evidence>
<keyword evidence="2" id="KW-1185">Reference proteome</keyword>
<dbReference type="PANTHER" id="PTHR38733:SF1">
    <property type="entry name" value="TYPE IV METHYL-DIRECTED RESTRICTION ENZYME ECOKMCRBC"/>
    <property type="match status" value="1"/>
</dbReference>
<proteinExistence type="predicted"/>
<dbReference type="PANTHER" id="PTHR38733">
    <property type="entry name" value="PROTEIN MCRC"/>
    <property type="match status" value="1"/>
</dbReference>
<keyword evidence="1" id="KW-0255">Endonuclease</keyword>
<gene>
    <name evidence="1" type="ORF">C9I89_13805</name>
</gene>